<gene>
    <name evidence="2" type="ORF">LbFV_ORF44</name>
</gene>
<keyword evidence="3" id="KW-1185">Reference proteome</keyword>
<dbReference type="EMBL" id="KY009685">
    <property type="protein sequence ID" value="AQQ79964.1"/>
    <property type="molecule type" value="Genomic_DNA"/>
</dbReference>
<evidence type="ECO:0000313" key="2">
    <source>
        <dbReference type="EMBL" id="AQQ79964.1"/>
    </source>
</evidence>
<protein>
    <submittedName>
        <fullName evidence="2">Uncharacterized protein</fullName>
    </submittedName>
</protein>
<keyword evidence="1" id="KW-1133">Transmembrane helix</keyword>
<organism evidence="2 3">
    <name type="scientific">Leptopilina boulardi filamentous virus</name>
    <dbReference type="NCBI Taxonomy" id="552509"/>
    <lineage>
        <taxon>Viruses</taxon>
        <taxon>Viruses incertae sedis</taxon>
        <taxon>Naldaviricetes</taxon>
        <taxon>Lefavirales</taxon>
        <taxon>Filamentoviridae</taxon>
        <taxon>Alphafilamentovirus</taxon>
        <taxon>Alphafilamentovirus leboulardi</taxon>
    </lineage>
</organism>
<accession>A0A1S5YD96</accession>
<dbReference type="Proteomes" id="UP000203066">
    <property type="component" value="Segment"/>
</dbReference>
<dbReference type="RefSeq" id="YP_009345648.1">
    <property type="nucleotide sequence ID" value="NC_033778.1"/>
</dbReference>
<keyword evidence="1" id="KW-0472">Membrane</keyword>
<dbReference type="KEGG" id="vg:31050521"/>
<feature type="transmembrane region" description="Helical" evidence="1">
    <location>
        <begin position="43"/>
        <end position="61"/>
    </location>
</feature>
<reference evidence="2 3" key="1">
    <citation type="journal article" date="2016" name="Genome Biol. Evol.">
        <title>Genome Sequencing of the Behavior Manipulating Virus LbFV Reveals a Possible New Virus Family.</title>
        <authorList>
            <person name="Lepetit D."/>
            <person name="Gillet B."/>
            <person name="Hughes S."/>
            <person name="Kraaijeveld K."/>
            <person name="Varaldi J."/>
        </authorList>
    </citation>
    <scope>NUCLEOTIDE SEQUENCE [LARGE SCALE GENOMIC DNA]</scope>
    <source>
        <strain evidence="2">Valence Gotheron</strain>
    </source>
</reference>
<keyword evidence="1" id="KW-0812">Transmembrane</keyword>
<name>A0A1S5YD96_9VIRU</name>
<proteinExistence type="predicted"/>
<sequence length="62" mass="7284">MSSNHISYDSYMLALELSRSGVTDVTSFLIWKRFELEKIQLDNIFGGCRGYVFFIIFSYIFN</sequence>
<dbReference type="GeneID" id="31050521"/>
<evidence type="ECO:0000313" key="3">
    <source>
        <dbReference type="Proteomes" id="UP000203066"/>
    </source>
</evidence>
<evidence type="ECO:0000256" key="1">
    <source>
        <dbReference type="SAM" id="Phobius"/>
    </source>
</evidence>